<feature type="chain" id="PRO_5013155756" description="Hydroxyneurosporene synthase (CrtC)" evidence="1">
    <location>
        <begin position="20"/>
        <end position="345"/>
    </location>
</feature>
<protein>
    <recommendedName>
        <fullName evidence="4">Hydroxyneurosporene synthase (CrtC)</fullName>
    </recommendedName>
</protein>
<dbReference type="EMBL" id="FRAW01000019">
    <property type="protein sequence ID" value="SHK82664.1"/>
    <property type="molecule type" value="Genomic_DNA"/>
</dbReference>
<dbReference type="SUPFAM" id="SSF159245">
    <property type="entry name" value="AttH-like"/>
    <property type="match status" value="1"/>
</dbReference>
<proteinExistence type="predicted"/>
<name>A0A1M6VMS7_9BACT</name>
<dbReference type="RefSeq" id="WP_073304837.1">
    <property type="nucleotide sequence ID" value="NZ_JBJEGA010000086.1"/>
</dbReference>
<evidence type="ECO:0000256" key="1">
    <source>
        <dbReference type="SAM" id="SignalP"/>
    </source>
</evidence>
<accession>A0A1M6VMS7</accession>
<gene>
    <name evidence="2" type="ORF">SAMN05720469_11935</name>
</gene>
<reference evidence="3" key="1">
    <citation type="submission" date="2016-11" db="EMBL/GenBank/DDBJ databases">
        <authorList>
            <person name="Varghese N."/>
            <person name="Submissions S."/>
        </authorList>
    </citation>
    <scope>NUCLEOTIDE SEQUENCE [LARGE SCALE GENOMIC DNA]</scope>
    <source>
        <strain evidence="3">UWOS</strain>
    </source>
</reference>
<dbReference type="InterPro" id="IPR023374">
    <property type="entry name" value="AttH-like_dom_sf"/>
</dbReference>
<evidence type="ECO:0000313" key="3">
    <source>
        <dbReference type="Proteomes" id="UP000184275"/>
    </source>
</evidence>
<evidence type="ECO:0008006" key="4">
    <source>
        <dbReference type="Google" id="ProtNLM"/>
    </source>
</evidence>
<sequence length="345" mass="38529">MRILNSFVFIFAFAGIVLAAAGNEIQQPSGNFRHTDNSDFFAKAMKSEKSTEAWTYSFVFDNGTRAYVNYATIIIPTSGKKIGCDIAFVGLKGKNSNIGRQYPLERFSEDKSKVRISIKEEYLMENKPGKGHRVLFTANKENFGSFLLDVTFSSAHKGMVPGNGNWKVGDNQYGSAILIPYGRVSGKIAHDKDTLEVKGYGYMEHTWQSGNATDIAVRAFNLSEATKGAYAGRIAIDKKGNPFGYLLQQTTDGTQILFPKRIVADGKDYNGKNFPKSPFQVLWQNASDTLTIDMTKPRQKFSMLENFDGWFAKKATKLMLGGEIYFWRGRSKANGNVFDWSITGF</sequence>
<keyword evidence="3" id="KW-1185">Reference proteome</keyword>
<organism evidence="2 3">
    <name type="scientific">Fibrobacter intestinalis</name>
    <dbReference type="NCBI Taxonomy" id="28122"/>
    <lineage>
        <taxon>Bacteria</taxon>
        <taxon>Pseudomonadati</taxon>
        <taxon>Fibrobacterota</taxon>
        <taxon>Fibrobacteria</taxon>
        <taxon>Fibrobacterales</taxon>
        <taxon>Fibrobacteraceae</taxon>
        <taxon>Fibrobacter</taxon>
    </lineage>
</organism>
<feature type="signal peptide" evidence="1">
    <location>
        <begin position="1"/>
        <end position="19"/>
    </location>
</feature>
<dbReference type="AlphaFoldDB" id="A0A1M6VMS7"/>
<dbReference type="Gene3D" id="2.40.370.10">
    <property type="entry name" value="AttH-like domain"/>
    <property type="match status" value="1"/>
</dbReference>
<evidence type="ECO:0000313" key="2">
    <source>
        <dbReference type="EMBL" id="SHK82664.1"/>
    </source>
</evidence>
<dbReference type="Proteomes" id="UP000184275">
    <property type="component" value="Unassembled WGS sequence"/>
</dbReference>
<keyword evidence="1" id="KW-0732">Signal</keyword>